<keyword evidence="2" id="KW-1133">Transmembrane helix</keyword>
<reference evidence="3 4" key="1">
    <citation type="submission" date="2019-02" db="EMBL/GenBank/DDBJ databases">
        <title>Genomic Encyclopedia of Type Strains, Phase IV (KMG-IV): sequencing the most valuable type-strain genomes for metagenomic binning, comparative biology and taxonomic classification.</title>
        <authorList>
            <person name="Goeker M."/>
        </authorList>
    </citation>
    <scope>NUCLEOTIDE SEQUENCE [LARGE SCALE GENOMIC DNA]</scope>
    <source>
        <strain evidence="3 4">DSM 29486</strain>
    </source>
</reference>
<keyword evidence="2" id="KW-0472">Membrane</keyword>
<feature type="transmembrane region" description="Helical" evidence="2">
    <location>
        <begin position="16"/>
        <end position="38"/>
    </location>
</feature>
<keyword evidence="4" id="KW-1185">Reference proteome</keyword>
<organism evidence="3 4">
    <name type="scientific">Cuneatibacter caecimuris</name>
    <dbReference type="NCBI Taxonomy" id="1796618"/>
    <lineage>
        <taxon>Bacteria</taxon>
        <taxon>Bacillati</taxon>
        <taxon>Bacillota</taxon>
        <taxon>Clostridia</taxon>
        <taxon>Lachnospirales</taxon>
        <taxon>Lachnospiraceae</taxon>
        <taxon>Cuneatibacter</taxon>
    </lineage>
</organism>
<sequence length="163" mass="18820">MNQTQPPEKKKRNIPVIRILLSILLLALVWKMLVFYRFQWYGADSVVSGTISLMGEERELTEEEVQAVIQALKKITVYPSIPEIRDGTPGSILLRGKYGSIWNFELGGDQMKLNFMPYRVPEKYQDDLTPISPYRLYPYNRESGSPDSRAEARSLQRPYFLSA</sequence>
<keyword evidence="2" id="KW-0812">Transmembrane</keyword>
<dbReference type="EMBL" id="SGXF01000009">
    <property type="protein sequence ID" value="RZS92351.1"/>
    <property type="molecule type" value="Genomic_DNA"/>
</dbReference>
<evidence type="ECO:0000256" key="2">
    <source>
        <dbReference type="SAM" id="Phobius"/>
    </source>
</evidence>
<evidence type="ECO:0000313" key="3">
    <source>
        <dbReference type="EMBL" id="RZS92351.1"/>
    </source>
</evidence>
<feature type="region of interest" description="Disordered" evidence="1">
    <location>
        <begin position="140"/>
        <end position="163"/>
    </location>
</feature>
<gene>
    <name evidence="3" type="ORF">EV209_3065</name>
</gene>
<dbReference type="RefSeq" id="WP_130436295.1">
    <property type="nucleotide sequence ID" value="NZ_SGXF01000009.1"/>
</dbReference>
<protein>
    <submittedName>
        <fullName evidence="3">Uncharacterized protein</fullName>
    </submittedName>
</protein>
<dbReference type="Proteomes" id="UP000292927">
    <property type="component" value="Unassembled WGS sequence"/>
</dbReference>
<name>A0A4Q7NY46_9FIRM</name>
<comment type="caution">
    <text evidence="3">The sequence shown here is derived from an EMBL/GenBank/DDBJ whole genome shotgun (WGS) entry which is preliminary data.</text>
</comment>
<evidence type="ECO:0000313" key="4">
    <source>
        <dbReference type="Proteomes" id="UP000292927"/>
    </source>
</evidence>
<dbReference type="AlphaFoldDB" id="A0A4Q7NY46"/>
<proteinExistence type="predicted"/>
<evidence type="ECO:0000256" key="1">
    <source>
        <dbReference type="SAM" id="MobiDB-lite"/>
    </source>
</evidence>
<accession>A0A4Q7NY46</accession>